<dbReference type="Gene3D" id="3.40.366.10">
    <property type="entry name" value="Malonyl-Coenzyme A Acyl Carrier Protein, domain 2"/>
    <property type="match status" value="1"/>
</dbReference>
<accession>A0A1E8GQ79</accession>
<keyword evidence="2 4" id="KW-0012">Acyltransferase</keyword>
<dbReference type="RefSeq" id="WP_070791171.1">
    <property type="nucleotide sequence ID" value="NZ_MKIR01000001.1"/>
</dbReference>
<reference evidence="8" key="1">
    <citation type="submission" date="2016-09" db="EMBL/GenBank/DDBJ databases">
        <title>Draft genome sequence of a novel species of the family Streptococcaceae isolated from flowers.</title>
        <authorList>
            <person name="Chuah L.-O."/>
            <person name="Yap K.-P."/>
            <person name="Thong K.L."/>
            <person name="Liong M.T."/>
            <person name="Ahmad R."/>
            <person name="Rusul G."/>
        </authorList>
    </citation>
    <scope>NUCLEOTIDE SEQUENCE [LARGE SCALE GENOMIC DNA]</scope>
    <source>
        <strain evidence="8">DF1</strain>
    </source>
</reference>
<evidence type="ECO:0000313" key="7">
    <source>
        <dbReference type="EMBL" id="OFI50411.1"/>
    </source>
</evidence>
<dbReference type="OrthoDB" id="9805460at2"/>
<dbReference type="InterPro" id="IPR050858">
    <property type="entry name" value="Mal-CoA-ACP_Trans/PKS_FabD"/>
</dbReference>
<dbReference type="EMBL" id="MKIR01000001">
    <property type="protein sequence ID" value="OFI50411.1"/>
    <property type="molecule type" value="Genomic_DNA"/>
</dbReference>
<keyword evidence="8" id="KW-1185">Reference proteome</keyword>
<proteinExistence type="inferred from homology"/>
<dbReference type="SUPFAM" id="SSF55048">
    <property type="entry name" value="Probable ACP-binding domain of malonyl-CoA ACP transacylase"/>
    <property type="match status" value="1"/>
</dbReference>
<dbReference type="Proteomes" id="UP000178622">
    <property type="component" value="Unassembled WGS sequence"/>
</dbReference>
<dbReference type="InterPro" id="IPR016036">
    <property type="entry name" value="Malonyl_transacylase_ACP-bd"/>
</dbReference>
<dbReference type="SMART" id="SM00827">
    <property type="entry name" value="PKS_AT"/>
    <property type="match status" value="1"/>
</dbReference>
<dbReference type="InterPro" id="IPR004410">
    <property type="entry name" value="Malonyl_CoA-ACP_transAc_FabD"/>
</dbReference>
<evidence type="ECO:0000256" key="2">
    <source>
        <dbReference type="ARBA" id="ARBA00023315"/>
    </source>
</evidence>
<dbReference type="AlphaFoldDB" id="A0A1E8GQ79"/>
<dbReference type="PANTHER" id="PTHR42681:SF1">
    <property type="entry name" value="MALONYL-COA-ACYL CARRIER PROTEIN TRANSACYLASE, MITOCHONDRIAL"/>
    <property type="match status" value="1"/>
</dbReference>
<dbReference type="InterPro" id="IPR016035">
    <property type="entry name" value="Acyl_Trfase/lysoPLipase"/>
</dbReference>
<dbReference type="EC" id="2.3.1.39" evidence="4"/>
<evidence type="ECO:0000256" key="5">
    <source>
        <dbReference type="PIRSR" id="PIRSR000446-1"/>
    </source>
</evidence>
<dbReference type="NCBIfam" id="TIGR00128">
    <property type="entry name" value="fabD"/>
    <property type="match status" value="1"/>
</dbReference>
<dbReference type="SUPFAM" id="SSF52151">
    <property type="entry name" value="FabD/lysophospholipase-like"/>
    <property type="match status" value="1"/>
</dbReference>
<organism evidence="7 8">
    <name type="scientific">Floricoccus tropicus</name>
    <dbReference type="NCBI Taxonomy" id="1859473"/>
    <lineage>
        <taxon>Bacteria</taxon>
        <taxon>Bacillati</taxon>
        <taxon>Bacillota</taxon>
        <taxon>Bacilli</taxon>
        <taxon>Lactobacillales</taxon>
        <taxon>Streptococcaceae</taxon>
        <taxon>Floricoccus</taxon>
    </lineage>
</organism>
<feature type="domain" description="Malonyl-CoA:ACP transacylase (MAT)" evidence="6">
    <location>
        <begin position="6"/>
        <end position="295"/>
    </location>
</feature>
<dbReference type="GO" id="GO:0006633">
    <property type="term" value="P:fatty acid biosynthetic process"/>
    <property type="evidence" value="ECO:0007669"/>
    <property type="project" value="TreeGrafter"/>
</dbReference>
<dbReference type="GO" id="GO:0004314">
    <property type="term" value="F:[acyl-carrier-protein] S-malonyltransferase activity"/>
    <property type="evidence" value="ECO:0007669"/>
    <property type="project" value="UniProtKB-EC"/>
</dbReference>
<comment type="caution">
    <text evidence="7">The sequence shown here is derived from an EMBL/GenBank/DDBJ whole genome shotgun (WGS) entry which is preliminary data.</text>
</comment>
<gene>
    <name evidence="7" type="ORF">BG261_00565</name>
</gene>
<dbReference type="InterPro" id="IPR001227">
    <property type="entry name" value="Ac_transferase_dom_sf"/>
</dbReference>
<dbReference type="Pfam" id="PF00698">
    <property type="entry name" value="Acyl_transf_1"/>
    <property type="match status" value="1"/>
</dbReference>
<protein>
    <recommendedName>
        <fullName evidence="4">Malonyl CoA-acyl carrier protein transacylase</fullName>
        <ecNumber evidence="4">2.3.1.39</ecNumber>
    </recommendedName>
</protein>
<dbReference type="InterPro" id="IPR024925">
    <property type="entry name" value="Malonyl_CoA-ACP_transAc"/>
</dbReference>
<keyword evidence="1 4" id="KW-0808">Transferase</keyword>
<dbReference type="Gene3D" id="3.30.70.250">
    <property type="entry name" value="Malonyl-CoA ACP transacylase, ACP-binding"/>
    <property type="match status" value="1"/>
</dbReference>
<feature type="active site" evidence="5">
    <location>
        <position position="89"/>
    </location>
</feature>
<dbReference type="FunFam" id="3.30.70.250:FF:000001">
    <property type="entry name" value="Malonyl CoA-acyl carrier protein transacylase"/>
    <property type="match status" value="1"/>
</dbReference>
<evidence type="ECO:0000256" key="4">
    <source>
        <dbReference type="PIRNR" id="PIRNR000446"/>
    </source>
</evidence>
<evidence type="ECO:0000313" key="8">
    <source>
        <dbReference type="Proteomes" id="UP000178622"/>
    </source>
</evidence>
<feature type="active site" evidence="5">
    <location>
        <position position="196"/>
    </location>
</feature>
<comment type="similarity">
    <text evidence="4">Belongs to the fabD family.</text>
</comment>
<sequence>MKTAFLFSGQGSQYVGMGLDLYQNESEFRKVFDQASDILGYDLKEIVFTENDLLNETEYTQPAVFTISNGILSILRNNKIEADYVAGLSLGEYSALVASGAIDFSNCLMLVKKRSNLMSAAVPKNFGKMVAVLNTPISIIEQASEQVDGLVSVANYNTPKQIVVGGESEAVDEFVAILKEEGHKKIIPLNVSGPFHTKVYEPVSRELAKIFSETEWQEMNTPIIGNVQAEIMQKDQLDDLLARQVMSPVRFYQTIDEMINLGVGRFVEIGPGKTLTSFVKKIDKNLETYNIEDIKSLQNFLDSYEG</sequence>
<evidence type="ECO:0000256" key="1">
    <source>
        <dbReference type="ARBA" id="ARBA00022679"/>
    </source>
</evidence>
<comment type="catalytic activity">
    <reaction evidence="3 4">
        <text>holo-[ACP] + malonyl-CoA = malonyl-[ACP] + CoA</text>
        <dbReference type="Rhea" id="RHEA:41792"/>
        <dbReference type="Rhea" id="RHEA-COMP:9623"/>
        <dbReference type="Rhea" id="RHEA-COMP:9685"/>
        <dbReference type="ChEBI" id="CHEBI:57287"/>
        <dbReference type="ChEBI" id="CHEBI:57384"/>
        <dbReference type="ChEBI" id="CHEBI:64479"/>
        <dbReference type="ChEBI" id="CHEBI:78449"/>
        <dbReference type="EC" id="2.3.1.39"/>
    </reaction>
</comment>
<dbReference type="PANTHER" id="PTHR42681">
    <property type="entry name" value="MALONYL-COA-ACYL CARRIER PROTEIN TRANSACYLASE, MITOCHONDRIAL"/>
    <property type="match status" value="1"/>
</dbReference>
<dbReference type="GO" id="GO:0005829">
    <property type="term" value="C:cytosol"/>
    <property type="evidence" value="ECO:0007669"/>
    <property type="project" value="TreeGrafter"/>
</dbReference>
<dbReference type="PIRSF" id="PIRSF000446">
    <property type="entry name" value="Mct"/>
    <property type="match status" value="1"/>
</dbReference>
<name>A0A1E8GQ79_9LACT</name>
<dbReference type="STRING" id="1859473.BG261_00565"/>
<evidence type="ECO:0000259" key="6">
    <source>
        <dbReference type="SMART" id="SM00827"/>
    </source>
</evidence>
<evidence type="ECO:0000256" key="3">
    <source>
        <dbReference type="ARBA" id="ARBA00048462"/>
    </source>
</evidence>
<dbReference type="InterPro" id="IPR014043">
    <property type="entry name" value="Acyl_transferase_dom"/>
</dbReference>